<comment type="caution">
    <text evidence="1">The sequence shown here is derived from an EMBL/GenBank/DDBJ whole genome shotgun (WGS) entry which is preliminary data.</text>
</comment>
<evidence type="ECO:0000313" key="2">
    <source>
        <dbReference type="Proteomes" id="UP000177690"/>
    </source>
</evidence>
<gene>
    <name evidence="1" type="ORF">A3I24_04510</name>
</gene>
<dbReference type="AlphaFoldDB" id="A0A1G1ZQ60"/>
<evidence type="ECO:0000313" key="1">
    <source>
        <dbReference type="EMBL" id="OGY66754.1"/>
    </source>
</evidence>
<protein>
    <submittedName>
        <fullName evidence="1">Uncharacterized protein</fullName>
    </submittedName>
</protein>
<dbReference type="Proteomes" id="UP000177690">
    <property type="component" value="Unassembled WGS sequence"/>
</dbReference>
<sequence length="87" mass="10046">MFGDGHITLPGQRQILVPTTIRRVQDRHLYGWNPIKGEARFQKFGEGTEIVHTEAFCDEHAAIVVPIEMEEVARRTHFHRDGVLARR</sequence>
<organism evidence="1 2">
    <name type="scientific">Candidatus Harrisonbacteria bacterium RIFCSPLOWO2_02_FULL_41_13b</name>
    <dbReference type="NCBI Taxonomy" id="1798409"/>
    <lineage>
        <taxon>Bacteria</taxon>
        <taxon>Candidatus Harrisoniibacteriota</taxon>
    </lineage>
</organism>
<accession>A0A1G1ZQ60</accession>
<reference evidence="1 2" key="1">
    <citation type="journal article" date="2016" name="Nat. Commun.">
        <title>Thousands of microbial genomes shed light on interconnected biogeochemical processes in an aquifer system.</title>
        <authorList>
            <person name="Anantharaman K."/>
            <person name="Brown C.T."/>
            <person name="Hug L.A."/>
            <person name="Sharon I."/>
            <person name="Castelle C.J."/>
            <person name="Probst A.J."/>
            <person name="Thomas B.C."/>
            <person name="Singh A."/>
            <person name="Wilkins M.J."/>
            <person name="Karaoz U."/>
            <person name="Brodie E.L."/>
            <person name="Williams K.H."/>
            <person name="Hubbard S.S."/>
            <person name="Banfield J.F."/>
        </authorList>
    </citation>
    <scope>NUCLEOTIDE SEQUENCE [LARGE SCALE GENOMIC DNA]</scope>
</reference>
<dbReference type="STRING" id="1798409.A3I24_04510"/>
<proteinExistence type="predicted"/>
<dbReference type="EMBL" id="MHJL01000036">
    <property type="protein sequence ID" value="OGY66754.1"/>
    <property type="molecule type" value="Genomic_DNA"/>
</dbReference>
<name>A0A1G1ZQ60_9BACT</name>